<organism evidence="3 4">
    <name type="scientific">Cannabis sativa</name>
    <name type="common">Hemp</name>
    <name type="synonym">Marijuana</name>
    <dbReference type="NCBI Taxonomy" id="3483"/>
    <lineage>
        <taxon>Eukaryota</taxon>
        <taxon>Viridiplantae</taxon>
        <taxon>Streptophyta</taxon>
        <taxon>Embryophyta</taxon>
        <taxon>Tracheophyta</taxon>
        <taxon>Spermatophyta</taxon>
        <taxon>Magnoliopsida</taxon>
        <taxon>eudicotyledons</taxon>
        <taxon>Gunneridae</taxon>
        <taxon>Pentapetalae</taxon>
        <taxon>rosids</taxon>
        <taxon>fabids</taxon>
        <taxon>Rosales</taxon>
        <taxon>Cannabaceae</taxon>
        <taxon>Cannabis</taxon>
    </lineage>
</organism>
<dbReference type="EnsemblPlants" id="evm.model.02.2872">
    <property type="protein sequence ID" value="cds.evm.model.02.2872"/>
    <property type="gene ID" value="evm.TU.02.2872"/>
</dbReference>
<evidence type="ECO:0000313" key="4">
    <source>
        <dbReference type="Proteomes" id="UP000596661"/>
    </source>
</evidence>
<reference evidence="3" key="1">
    <citation type="submission" date="2018-11" db="EMBL/GenBank/DDBJ databases">
        <authorList>
            <person name="Grassa J C."/>
        </authorList>
    </citation>
    <scope>NUCLEOTIDE SEQUENCE [LARGE SCALE GENOMIC DNA]</scope>
</reference>
<proteinExistence type="predicted"/>
<feature type="compositionally biased region" description="Polar residues" evidence="1">
    <location>
        <begin position="1"/>
        <end position="17"/>
    </location>
</feature>
<dbReference type="Proteomes" id="UP000596661">
    <property type="component" value="Chromosome 2"/>
</dbReference>
<evidence type="ECO:0000256" key="1">
    <source>
        <dbReference type="SAM" id="MobiDB-lite"/>
    </source>
</evidence>
<evidence type="ECO:0000259" key="2">
    <source>
        <dbReference type="Pfam" id="PF13966"/>
    </source>
</evidence>
<dbReference type="AlphaFoldDB" id="A0A803NZ33"/>
<dbReference type="EMBL" id="UZAU01000238">
    <property type="status" value="NOT_ANNOTATED_CDS"/>
    <property type="molecule type" value="Genomic_DNA"/>
</dbReference>
<keyword evidence="4" id="KW-1185">Reference proteome</keyword>
<evidence type="ECO:0000313" key="3">
    <source>
        <dbReference type="EnsemblPlants" id="cds.evm.model.02.2872"/>
    </source>
</evidence>
<dbReference type="InterPro" id="IPR026960">
    <property type="entry name" value="RVT-Znf"/>
</dbReference>
<feature type="region of interest" description="Disordered" evidence="1">
    <location>
        <begin position="1"/>
        <end position="25"/>
    </location>
</feature>
<accession>A0A803NZ33</accession>
<sequence length="364" mass="40730">MEQLGGSASRNHGQDTNPIDLVSDRRPFRKENMGVNEEDMTLHVNNNGNFFDSTITTIIDSKRRRPDSSEGGNVGPQDNAILDKFDDMEQDMDAAIILGIPLHHSIVDDSWYWLAEKNGFYSVRSAYNSLQQLKHHSDSPEALSFWKILWSLKVPPKAKDLVWRAASNCLASKRNLCIKKVLVDSSCPFCGVFAETEWHVLVSCHFAWSCFGYAGLAAVGRDLFSSLLVWLEATARRVDKEELGRVVMLCWAIWAARNDLVWKNRVRSVKDVVTFAKSSLDQWLNAQGKGNIPSMSPFKVGDGSEQWVKPVSGIKLNVDAAIFDSLHKQCGTCDRGPLGGWFTSGSVFSTRGSGWPRLWAFGKR</sequence>
<dbReference type="Gramene" id="evm.model.02.2872">
    <property type="protein sequence ID" value="cds.evm.model.02.2872"/>
    <property type="gene ID" value="evm.TU.02.2872"/>
</dbReference>
<dbReference type="Pfam" id="PF13966">
    <property type="entry name" value="zf-RVT"/>
    <property type="match status" value="1"/>
</dbReference>
<reference evidence="3" key="2">
    <citation type="submission" date="2021-03" db="UniProtKB">
        <authorList>
            <consortium name="EnsemblPlants"/>
        </authorList>
    </citation>
    <scope>IDENTIFICATION</scope>
</reference>
<name>A0A803NZ33_CANSA</name>
<feature type="domain" description="Reverse transcriptase zinc-binding" evidence="2">
    <location>
        <begin position="121"/>
        <end position="208"/>
    </location>
</feature>
<protein>
    <recommendedName>
        <fullName evidence="2">Reverse transcriptase zinc-binding domain-containing protein</fullName>
    </recommendedName>
</protein>